<feature type="transmembrane region" description="Helical" evidence="13">
    <location>
        <begin position="135"/>
        <end position="153"/>
    </location>
</feature>
<evidence type="ECO:0000256" key="5">
    <source>
        <dbReference type="ARBA" id="ARBA00022737"/>
    </source>
</evidence>
<evidence type="ECO:0000256" key="10">
    <source>
        <dbReference type="ARBA" id="ARBA00023170"/>
    </source>
</evidence>
<feature type="transmembrane region" description="Helical" evidence="13">
    <location>
        <begin position="429"/>
        <end position="453"/>
    </location>
</feature>
<keyword evidence="6" id="KW-0547">Nucleotide-binding</keyword>
<feature type="transmembrane region" description="Helical" evidence="13">
    <location>
        <begin position="306"/>
        <end position="326"/>
    </location>
</feature>
<evidence type="ECO:0000256" key="3">
    <source>
        <dbReference type="ARBA" id="ARBA00022448"/>
    </source>
</evidence>
<sequence>MRLAFCGNDNASAYNISAGVLRNVCFVDALNLVPHVFLLFITFPILFIGWGSQSSKVQIHHNTWLHFPGHNLRWILTFTLLFVHVCEIAEGIVSDTQMKSRHLHLFLPAIMGFVAATVSIVYYHNIETSNFPKLLLALFLYWVMAFVTKTIKLVRYCQDGVPFSQLRFCITGIMVILYGLLMAVEINVIRVRRYVFFMNPQKVKPPEDLQDLGVRFLQPFVNLLSKATYWWMNTLIISAHKKPVDLKAIGKLPIAMRALTNYVCLKEAYEEQKKKVADQPNRSPSIWLAMYSAFGRPILLSSTFRYLADLLGFAGPLCISGIVQGFQNTTNNTNTTEKSKDPSNSYLSSEEFLRNVYVLAVLLFLALILQRTFLQASYYVTTETGINLRGALLAMIYNKILRLSTSNLSMGEMTLGQINNLVAIETNQLMWFLFLCPNLWAMPVQIIMGVILLYNLLGVSALVGAAVIVLLAPIQYFIATKLAEAQKSTLDYSTERLKKTNEILKGIKLLKLYAWEHIFCTSVEETRMKELTSLKTFALHTSLSIFMNAAIPIAAVLATFVTYAYTNDKPLQPAQAFASLSLFHILVTPLFLLSTVVRFAVKAIVSVQKLNEFLLSDEIGDDSWRGGDSSVAYESCKKHTGLVTNGYFSWGSGLATLSNINIRIPTGQMTMIVGQVGCGKSSLLLAILGEMQTLEGKVHWSNVNETEPSFEASRSRNRYSVAYAAQKPWLLNATVEENIIFGSPFNKQRYKAVTDACSLQPDIDLLPFGDQTEIGERGINLSGGQRQRICVARALYQNTNIVFLDDPFSALDIHLSDHLMQEGILKFLQEDKRTLVLVTHKLQYLPHADWIIAMKDGMVLREGTLKDIQNKDVELYEHWKTLMNRQDQELEKDMEADQTTLERKTLRRAMYPRESKSQLEDEDEEEEEEEDEDDNMSTVLRLRTKMPWRTCWRYLTSGGFFLLFLMIFSKLLKHSVIVAIDYWLATWTSMDNENELRNADDAKSTKTYHVAVFSILSGAGIVLCLITSLTVEWMGLTAAKNLHHNLLNKIILGPIRFFDMTPLGLILNRFSADTNIIDQHIPPTLESLTRSTLLCLSAIGMISYATPWFLVALVPLGIAFYFIQKYFRVASKDLQELDDSTQLPLLCHFSETAEGLTTIRAFRHEARFKQRMLELTDTNNIAYLFLSAANRWLEVRTDYLGACIVLTAAVTSITEGPNSGLVGLGLLYALTITNYLNWVVRNLADLEVQMGAVKKVHSFLNMESENYDGYLDSSQVPKDWPQEGEIKIENLCVRYENNLKPVLKHVKAYIKPGQKVGICGRTGSGKSSLSLAFFRMVDIFDGRIVIDGIDISKLPLHTLRSRLSIILQDPILFSGSIRFNLDPECKCTDDRLWEALEIAQLKNMVKSLPGGLDAMVTEGGENFSVGQRQLFCLARAFVRKSSILIMDEATASIDMATENILQKVVMTAFADRTVVTIAHRVHTILTADLVIVMKRGNILEYDTPENLLSQEDGIFASFVRADM</sequence>
<dbReference type="GO" id="GO:0016887">
    <property type="term" value="F:ATP hydrolysis activity"/>
    <property type="evidence" value="ECO:0007669"/>
    <property type="project" value="InterPro"/>
</dbReference>
<dbReference type="GO" id="GO:0005886">
    <property type="term" value="C:plasma membrane"/>
    <property type="evidence" value="ECO:0007669"/>
    <property type="project" value="UniProtKB-SubCell"/>
</dbReference>
<protein>
    <submittedName>
        <fullName evidence="16">ATP binding cassette subfamily C member 9</fullName>
    </submittedName>
</protein>
<feature type="transmembrane region" description="Helical" evidence="13">
    <location>
        <begin position="537"/>
        <end position="565"/>
    </location>
</feature>
<dbReference type="SMART" id="SM00382">
    <property type="entry name" value="AAA"/>
    <property type="match status" value="2"/>
</dbReference>
<dbReference type="CDD" id="cd18591">
    <property type="entry name" value="ABC_6TM_SUR1_D1_like"/>
    <property type="match status" value="1"/>
</dbReference>
<dbReference type="GO" id="GO:0005524">
    <property type="term" value="F:ATP binding"/>
    <property type="evidence" value="ECO:0007669"/>
    <property type="project" value="UniProtKB-KW"/>
</dbReference>
<dbReference type="SUPFAM" id="SSF90123">
    <property type="entry name" value="ABC transporter transmembrane region"/>
    <property type="match status" value="2"/>
</dbReference>
<evidence type="ECO:0000256" key="12">
    <source>
        <dbReference type="SAM" id="MobiDB-lite"/>
    </source>
</evidence>
<keyword evidence="10" id="KW-0675">Receptor</keyword>
<dbReference type="InterPro" id="IPR047080">
    <property type="entry name" value="ABCC9_ATP-bd_dom1"/>
</dbReference>
<evidence type="ECO:0000256" key="7">
    <source>
        <dbReference type="ARBA" id="ARBA00022840"/>
    </source>
</evidence>
<dbReference type="GO" id="GO:0032991">
    <property type="term" value="C:protein-containing complex"/>
    <property type="evidence" value="ECO:0007669"/>
    <property type="project" value="UniProtKB-ARBA"/>
</dbReference>
<evidence type="ECO:0000256" key="4">
    <source>
        <dbReference type="ARBA" id="ARBA00022692"/>
    </source>
</evidence>
<dbReference type="InterPro" id="IPR003593">
    <property type="entry name" value="AAA+_ATPase"/>
</dbReference>
<dbReference type="CDD" id="cd03288">
    <property type="entry name" value="ABCC_SUR2"/>
    <property type="match status" value="1"/>
</dbReference>
<dbReference type="FunFam" id="3.40.50.300:FF:000197">
    <property type="entry name" value="ATP-binding cassette, sub-family C (CFTR/MRP), member 9"/>
    <property type="match status" value="1"/>
</dbReference>
<keyword evidence="7" id="KW-0067">ATP-binding</keyword>
<dbReference type="InterPro" id="IPR003439">
    <property type="entry name" value="ABC_transporter-like_ATP-bd"/>
</dbReference>
<dbReference type="PANTHER" id="PTHR24223:SF173">
    <property type="entry name" value="ATP-BINDING CASSETTE SUB-FAMILY C MEMBER 9"/>
    <property type="match status" value="1"/>
</dbReference>
<evidence type="ECO:0000256" key="8">
    <source>
        <dbReference type="ARBA" id="ARBA00022989"/>
    </source>
</evidence>
<dbReference type="GO" id="GO:0071805">
    <property type="term" value="P:potassium ion transmembrane transport"/>
    <property type="evidence" value="ECO:0007669"/>
    <property type="project" value="UniProtKB-ARBA"/>
</dbReference>
<dbReference type="InterPro" id="IPR011527">
    <property type="entry name" value="ABC1_TM_dom"/>
</dbReference>
<dbReference type="CDD" id="cd03290">
    <property type="entry name" value="ABCC_SUR1_N"/>
    <property type="match status" value="1"/>
</dbReference>
<organism evidence="16 17">
    <name type="scientific">Anas platyrhynchos</name>
    <name type="common">Mallard</name>
    <name type="synonym">Anas boschas</name>
    <dbReference type="NCBI Taxonomy" id="8839"/>
    <lineage>
        <taxon>Eukaryota</taxon>
        <taxon>Metazoa</taxon>
        <taxon>Chordata</taxon>
        <taxon>Craniata</taxon>
        <taxon>Vertebrata</taxon>
        <taxon>Euteleostomi</taxon>
        <taxon>Archelosauria</taxon>
        <taxon>Archosauria</taxon>
        <taxon>Dinosauria</taxon>
        <taxon>Saurischia</taxon>
        <taxon>Theropoda</taxon>
        <taxon>Coelurosauria</taxon>
        <taxon>Aves</taxon>
        <taxon>Neognathae</taxon>
        <taxon>Galloanserae</taxon>
        <taxon>Anseriformes</taxon>
        <taxon>Anatidae</taxon>
        <taxon>Anatinae</taxon>
        <taxon>Anas</taxon>
    </lineage>
</organism>
<gene>
    <name evidence="16" type="primary">ABCC9</name>
</gene>
<keyword evidence="8 13" id="KW-1133">Transmembrane helix</keyword>
<comment type="subcellular location">
    <subcellularLocation>
        <location evidence="1">Cell membrane</location>
        <topology evidence="1">Multi-pass membrane protein</topology>
    </subcellularLocation>
</comment>
<evidence type="ECO:0000256" key="9">
    <source>
        <dbReference type="ARBA" id="ARBA00023136"/>
    </source>
</evidence>
<keyword evidence="11" id="KW-0325">Glycoprotein</keyword>
<dbReference type="FunFam" id="3.40.50.300:FF:000394">
    <property type="entry name" value="ATP-binding cassette, sub-family C (CFTR/MRP), member 9"/>
    <property type="match status" value="1"/>
</dbReference>
<feature type="transmembrane region" description="Helical" evidence="13">
    <location>
        <begin position="1008"/>
        <end position="1031"/>
    </location>
</feature>
<reference evidence="16" key="2">
    <citation type="submission" date="2025-08" db="UniProtKB">
        <authorList>
            <consortium name="Ensembl"/>
        </authorList>
    </citation>
    <scope>IDENTIFICATION</scope>
</reference>
<evidence type="ECO:0000256" key="2">
    <source>
        <dbReference type="ARBA" id="ARBA00009726"/>
    </source>
</evidence>
<dbReference type="Ensembl" id="ENSAPLT00020010869.1">
    <property type="protein sequence ID" value="ENSAPLP00020010099.1"/>
    <property type="gene ID" value="ENSAPLG00020007386.1"/>
</dbReference>
<evidence type="ECO:0000256" key="1">
    <source>
        <dbReference type="ARBA" id="ARBA00004651"/>
    </source>
</evidence>
<reference evidence="16" key="3">
    <citation type="submission" date="2025-09" db="UniProtKB">
        <authorList>
            <consortium name="Ensembl"/>
        </authorList>
    </citation>
    <scope>IDENTIFICATION</scope>
</reference>
<keyword evidence="4 13" id="KW-0812">Transmembrane</keyword>
<feature type="transmembrane region" description="Helical" evidence="13">
    <location>
        <begin position="72"/>
        <end position="93"/>
    </location>
</feature>
<dbReference type="InterPro" id="IPR000388">
    <property type="entry name" value="ABCC8/9"/>
</dbReference>
<dbReference type="Gene3D" id="1.20.1560.10">
    <property type="entry name" value="ABC transporter type 1, transmembrane domain"/>
    <property type="match status" value="2"/>
</dbReference>
<dbReference type="RefSeq" id="XP_071898331.1">
    <property type="nucleotide sequence ID" value="XM_072042230.1"/>
</dbReference>
<feature type="domain" description="ABC transporter" evidence="14">
    <location>
        <begin position="642"/>
        <end position="881"/>
    </location>
</feature>
<feature type="domain" description="ABC transmembrane type-1" evidence="15">
    <location>
        <begin position="1010"/>
        <end position="1247"/>
    </location>
</feature>
<feature type="transmembrane region" description="Helical" evidence="13">
    <location>
        <begin position="105"/>
        <end position="123"/>
    </location>
</feature>
<keyword evidence="9 13" id="KW-0472">Membrane</keyword>
<dbReference type="Gene3D" id="3.40.50.300">
    <property type="entry name" value="P-loop containing nucleotide triphosphate hydrolases"/>
    <property type="match status" value="2"/>
</dbReference>
<dbReference type="GO" id="GO:0140359">
    <property type="term" value="F:ABC-type transporter activity"/>
    <property type="evidence" value="ECO:0007669"/>
    <property type="project" value="InterPro"/>
</dbReference>
<dbReference type="PRINTS" id="PR01092">
    <property type="entry name" value="SULFNYLUREAR"/>
</dbReference>
<dbReference type="PANTHER" id="PTHR24223">
    <property type="entry name" value="ATP-BINDING CASSETTE SUB-FAMILY C"/>
    <property type="match status" value="1"/>
</dbReference>
<feature type="transmembrane region" description="Helical" evidence="13">
    <location>
        <begin position="577"/>
        <end position="601"/>
    </location>
</feature>
<evidence type="ECO:0000259" key="14">
    <source>
        <dbReference type="PROSITE" id="PS50893"/>
    </source>
</evidence>
<dbReference type="Pfam" id="PF00005">
    <property type="entry name" value="ABC_tran"/>
    <property type="match status" value="2"/>
</dbReference>
<dbReference type="InterPro" id="IPR017871">
    <property type="entry name" value="ABC_transporter-like_CS"/>
</dbReference>
<evidence type="ECO:0000313" key="16">
    <source>
        <dbReference type="Ensembl" id="ENSAPLP00020010099.1"/>
    </source>
</evidence>
<feature type="transmembrane region" description="Helical" evidence="13">
    <location>
        <begin position="459"/>
        <end position="478"/>
    </location>
</feature>
<evidence type="ECO:0000259" key="15">
    <source>
        <dbReference type="PROSITE" id="PS50929"/>
    </source>
</evidence>
<proteinExistence type="inferred from homology"/>
<feature type="domain" description="ABC transmembrane type-1" evidence="15">
    <location>
        <begin position="307"/>
        <end position="602"/>
    </location>
</feature>
<dbReference type="PRINTS" id="PR01094">
    <property type="entry name" value="SULFNYLUR2"/>
</dbReference>
<comment type="similarity">
    <text evidence="2">Belongs to the ABC transporter superfamily. ABCC family. Conjugate transporter (TC 3.A.1.208) subfamily.</text>
</comment>
<dbReference type="PROSITE" id="PS50929">
    <property type="entry name" value="ABC_TM1F"/>
    <property type="match status" value="2"/>
</dbReference>
<dbReference type="PROSITE" id="PS00211">
    <property type="entry name" value="ABC_TRANSPORTER_1"/>
    <property type="match status" value="2"/>
</dbReference>
<evidence type="ECO:0000313" key="17">
    <source>
        <dbReference type="Proteomes" id="UP000694400"/>
    </source>
</evidence>
<reference evidence="16" key="1">
    <citation type="submission" date="2019-08" db="EMBL/GenBank/DDBJ databases">
        <title>Three high-quality genomes provides insights into domestication of ducks.</title>
        <authorList>
            <person name="Hou Z.C."/>
            <person name="Zhu F."/>
            <person name="Yin Z.T."/>
            <person name="Zhang F."/>
        </authorList>
    </citation>
    <scope>NUCLEOTIDE SEQUENCE [LARGE SCALE GENOMIC DNA]</scope>
</reference>
<feature type="compositionally biased region" description="Acidic residues" evidence="12">
    <location>
        <begin position="920"/>
        <end position="935"/>
    </location>
</feature>
<dbReference type="GO" id="GO:0008281">
    <property type="term" value="F:sulfonylurea receptor activity"/>
    <property type="evidence" value="ECO:0007669"/>
    <property type="project" value="InterPro"/>
</dbReference>
<dbReference type="FunFam" id="1.20.1560.10:FF:000005">
    <property type="entry name" value="ATP-binding cassette, sub-family C (CFTR/MRP), member 9"/>
    <property type="match status" value="1"/>
</dbReference>
<accession>A0A8B9SRQ3</accession>
<dbReference type="FunFam" id="1.20.1560.10:FF:000006">
    <property type="entry name" value="ATP-binding cassette, sub-family C (CFTR/MRP), member 9"/>
    <property type="match status" value="1"/>
</dbReference>
<feature type="transmembrane region" description="Helical" evidence="13">
    <location>
        <begin position="32"/>
        <end position="51"/>
    </location>
</feature>
<dbReference type="PROSITE" id="PS50893">
    <property type="entry name" value="ABC_TRANSPORTER_2"/>
    <property type="match status" value="2"/>
</dbReference>
<feature type="transmembrane region" description="Helical" evidence="13">
    <location>
        <begin position="352"/>
        <end position="369"/>
    </location>
</feature>
<dbReference type="InterPro" id="IPR050173">
    <property type="entry name" value="ABC_transporter_C-like"/>
</dbReference>
<dbReference type="GeneID" id="101795664"/>
<keyword evidence="3" id="KW-0813">Transport</keyword>
<dbReference type="GO" id="GO:0033198">
    <property type="term" value="P:response to ATP"/>
    <property type="evidence" value="ECO:0007669"/>
    <property type="project" value="UniProtKB-ARBA"/>
</dbReference>
<feature type="domain" description="ABC transporter" evidence="14">
    <location>
        <begin position="1286"/>
        <end position="1520"/>
    </location>
</feature>
<feature type="transmembrane region" description="Helical" evidence="13">
    <location>
        <begin position="951"/>
        <end position="968"/>
    </location>
</feature>
<feature type="transmembrane region" description="Helical" evidence="13">
    <location>
        <begin position="165"/>
        <end position="184"/>
    </location>
</feature>
<name>A0A8B9SRQ3_ANAPL</name>
<feature type="transmembrane region" description="Helical" evidence="13">
    <location>
        <begin position="1093"/>
        <end position="1123"/>
    </location>
</feature>
<evidence type="ECO:0000256" key="13">
    <source>
        <dbReference type="SAM" id="Phobius"/>
    </source>
</evidence>
<dbReference type="CDD" id="cd18602">
    <property type="entry name" value="ABC_6TM_SUR1_D2_like"/>
    <property type="match status" value="1"/>
</dbReference>
<dbReference type="Pfam" id="PF00664">
    <property type="entry name" value="ABC_membrane"/>
    <property type="match status" value="2"/>
</dbReference>
<dbReference type="InterPro" id="IPR027417">
    <property type="entry name" value="P-loop_NTPase"/>
</dbReference>
<evidence type="ECO:0000256" key="11">
    <source>
        <dbReference type="ARBA" id="ARBA00023180"/>
    </source>
</evidence>
<dbReference type="InterPro" id="IPR036640">
    <property type="entry name" value="ABC1_TM_sf"/>
</dbReference>
<dbReference type="SUPFAM" id="SSF52540">
    <property type="entry name" value="P-loop containing nucleoside triphosphate hydrolases"/>
    <property type="match status" value="2"/>
</dbReference>
<dbReference type="Proteomes" id="UP000694400">
    <property type="component" value="Chromosome 1"/>
</dbReference>
<dbReference type="InterPro" id="IPR001475">
    <property type="entry name" value="ABCC9"/>
</dbReference>
<keyword evidence="5" id="KW-0677">Repeat</keyword>
<feature type="region of interest" description="Disordered" evidence="12">
    <location>
        <begin position="912"/>
        <end position="936"/>
    </location>
</feature>
<evidence type="ECO:0000256" key="6">
    <source>
        <dbReference type="ARBA" id="ARBA00022741"/>
    </source>
</evidence>